<feature type="transmembrane region" description="Helical" evidence="6">
    <location>
        <begin position="44"/>
        <end position="67"/>
    </location>
</feature>
<dbReference type="NCBIfam" id="TIGR02900">
    <property type="entry name" value="spore_V_B"/>
    <property type="match status" value="1"/>
</dbReference>
<feature type="transmembrane region" description="Helical" evidence="6">
    <location>
        <begin position="186"/>
        <end position="210"/>
    </location>
</feature>
<dbReference type="PANTHER" id="PTHR30250:SF24">
    <property type="entry name" value="STAGE V SPORULATION PROTEIN B"/>
    <property type="match status" value="1"/>
</dbReference>
<evidence type="ECO:0000256" key="2">
    <source>
        <dbReference type="ARBA" id="ARBA00022475"/>
    </source>
</evidence>
<dbReference type="InterPro" id="IPR002797">
    <property type="entry name" value="Polysacc_synth"/>
</dbReference>
<keyword evidence="5 6" id="KW-0472">Membrane</keyword>
<feature type="transmembrane region" description="Helical" evidence="6">
    <location>
        <begin position="12"/>
        <end position="32"/>
    </location>
</feature>
<keyword evidence="8" id="KW-1185">Reference proteome</keyword>
<proteinExistence type="predicted"/>
<feature type="transmembrane region" description="Helical" evidence="6">
    <location>
        <begin position="230"/>
        <end position="248"/>
    </location>
</feature>
<dbReference type="CDD" id="cd13124">
    <property type="entry name" value="MATE_SpoVB_like"/>
    <property type="match status" value="1"/>
</dbReference>
<name>A0A1G8JK24_9FIRM</name>
<dbReference type="EMBL" id="FNCP01000033">
    <property type="protein sequence ID" value="SDI31441.1"/>
    <property type="molecule type" value="Genomic_DNA"/>
</dbReference>
<feature type="transmembrane region" description="Helical" evidence="6">
    <location>
        <begin position="254"/>
        <end position="274"/>
    </location>
</feature>
<dbReference type="InterPro" id="IPR024923">
    <property type="entry name" value="PG_synth_SpoVB"/>
</dbReference>
<dbReference type="STRING" id="1121419.SAMN05443529_13314"/>
<dbReference type="GO" id="GO:0005886">
    <property type="term" value="C:plasma membrane"/>
    <property type="evidence" value="ECO:0007669"/>
    <property type="project" value="UniProtKB-SubCell"/>
</dbReference>
<sequence>MHMKKQSLVKGAFVLTLAAFVTKILVLVNSIVQSRVLGSEGIGIKMMVMPLMGLMITLTTIGLPIAISRLVAEADAQGNGAKVKKILIVACAITGSLSIVVVCLSVFLGQVCSAYFLTDQRSYYSFMALIPIIPIVAVSGVLKGYFRGMQTMNPLALSQVIEQIARIGFTYYLVQRLIPFGIEFAAAGAVLSSVLGEALSLVFLMISFRLSHQTKFRFPLWKKVMKGRDIFIELLATALPTTGNGLIFSVSKAIQPIIITKSLAIAGFTSMMIAKDYGMLSGFVMPLLFFPGFINQSLGVTLVPAISEAKAKNHLKLIQRRLSQAICVALGVGVPSTALLYLFAQELMTVIYKSPQAAPFLKFIAPFFLFHYLQTPLQSALVGLGYAKAAMLNNMISKGTTLLLIYPLSANLKLGIYGVILAISIGVILETLLHIFSVIKLIGFDVNYYDMIKILVAGISMGLVGKLVFVYLNDSELKLGIAVMLTFIFSIWIYFIILIYIQVIRRKDILRIPLVGEKLAILFPFGR</sequence>
<gene>
    <name evidence="7" type="ORF">SAMN05443529_13314</name>
</gene>
<feature type="transmembrane region" description="Helical" evidence="6">
    <location>
        <begin position="87"/>
        <end position="117"/>
    </location>
</feature>
<protein>
    <submittedName>
        <fullName evidence="7">Stage V sporulation protein B</fullName>
    </submittedName>
</protein>
<keyword evidence="3 6" id="KW-0812">Transmembrane</keyword>
<reference evidence="8" key="1">
    <citation type="submission" date="2016-10" db="EMBL/GenBank/DDBJ databases">
        <authorList>
            <person name="Varghese N."/>
            <person name="Submissions S."/>
        </authorList>
    </citation>
    <scope>NUCLEOTIDE SEQUENCE [LARGE SCALE GENOMIC DNA]</scope>
    <source>
        <strain evidence="8">DSM 8344</strain>
    </source>
</reference>
<feature type="transmembrane region" description="Helical" evidence="6">
    <location>
        <begin position="479"/>
        <end position="501"/>
    </location>
</feature>
<feature type="transmembrane region" description="Helical" evidence="6">
    <location>
        <begin position="322"/>
        <end position="344"/>
    </location>
</feature>
<dbReference type="AlphaFoldDB" id="A0A1G8JK24"/>
<dbReference type="InterPro" id="IPR014249">
    <property type="entry name" value="Spore_V_B"/>
</dbReference>
<dbReference type="PIRSF" id="PIRSF038958">
    <property type="entry name" value="PG_synth_SpoVB"/>
    <property type="match status" value="1"/>
</dbReference>
<keyword evidence="4 6" id="KW-1133">Transmembrane helix</keyword>
<evidence type="ECO:0000256" key="4">
    <source>
        <dbReference type="ARBA" id="ARBA00022989"/>
    </source>
</evidence>
<dbReference type="PANTHER" id="PTHR30250">
    <property type="entry name" value="PST FAMILY PREDICTED COLANIC ACID TRANSPORTER"/>
    <property type="match status" value="1"/>
</dbReference>
<feature type="transmembrane region" description="Helical" evidence="6">
    <location>
        <begin position="414"/>
        <end position="442"/>
    </location>
</feature>
<evidence type="ECO:0000256" key="3">
    <source>
        <dbReference type="ARBA" id="ARBA00022692"/>
    </source>
</evidence>
<feature type="transmembrane region" description="Helical" evidence="6">
    <location>
        <begin position="454"/>
        <end position="473"/>
    </location>
</feature>
<dbReference type="Pfam" id="PF01943">
    <property type="entry name" value="Polysacc_synt"/>
    <property type="match status" value="1"/>
</dbReference>
<dbReference type="Proteomes" id="UP000198656">
    <property type="component" value="Unassembled WGS sequence"/>
</dbReference>
<evidence type="ECO:0000256" key="1">
    <source>
        <dbReference type="ARBA" id="ARBA00004651"/>
    </source>
</evidence>
<keyword evidence="2" id="KW-1003">Cell membrane</keyword>
<evidence type="ECO:0000256" key="5">
    <source>
        <dbReference type="ARBA" id="ARBA00023136"/>
    </source>
</evidence>
<accession>A0A1G8JK24</accession>
<dbReference type="InterPro" id="IPR050833">
    <property type="entry name" value="Poly_Biosynth_Transport"/>
</dbReference>
<organism evidence="7 8">
    <name type="scientific">Desulfosporosinus hippei DSM 8344</name>
    <dbReference type="NCBI Taxonomy" id="1121419"/>
    <lineage>
        <taxon>Bacteria</taxon>
        <taxon>Bacillati</taxon>
        <taxon>Bacillota</taxon>
        <taxon>Clostridia</taxon>
        <taxon>Eubacteriales</taxon>
        <taxon>Desulfitobacteriaceae</taxon>
        <taxon>Desulfosporosinus</taxon>
    </lineage>
</organism>
<evidence type="ECO:0000313" key="8">
    <source>
        <dbReference type="Proteomes" id="UP000198656"/>
    </source>
</evidence>
<dbReference type="OrthoDB" id="9775950at2"/>
<evidence type="ECO:0000256" key="6">
    <source>
        <dbReference type="SAM" id="Phobius"/>
    </source>
</evidence>
<evidence type="ECO:0000313" key="7">
    <source>
        <dbReference type="EMBL" id="SDI31441.1"/>
    </source>
</evidence>
<feature type="transmembrane region" description="Helical" evidence="6">
    <location>
        <begin position="123"/>
        <end position="142"/>
    </location>
</feature>
<comment type="subcellular location">
    <subcellularLocation>
        <location evidence="1">Cell membrane</location>
        <topology evidence="1">Multi-pass membrane protein</topology>
    </subcellularLocation>
</comment>